<dbReference type="EMBL" id="JAUSUF010000023">
    <property type="protein sequence ID" value="MDQ0151283.1"/>
    <property type="molecule type" value="Genomic_DNA"/>
</dbReference>
<dbReference type="PANTHER" id="PTHR33204:SF38">
    <property type="entry name" value="HTH-TYPE TRANSCRIPTIONAL ACTIVATOR HXLR"/>
    <property type="match status" value="1"/>
</dbReference>
<dbReference type="PANTHER" id="PTHR33204">
    <property type="entry name" value="TRANSCRIPTIONAL REGULATOR, MARR FAMILY"/>
    <property type="match status" value="1"/>
</dbReference>
<evidence type="ECO:0000256" key="3">
    <source>
        <dbReference type="ARBA" id="ARBA00023163"/>
    </source>
</evidence>
<reference evidence="5 6" key="1">
    <citation type="submission" date="2023-07" db="EMBL/GenBank/DDBJ databases">
        <title>Genomic Encyclopedia of Type Strains, Phase IV (KMG-IV): sequencing the most valuable type-strain genomes for metagenomic binning, comparative biology and taxonomic classification.</title>
        <authorList>
            <person name="Goeker M."/>
        </authorList>
    </citation>
    <scope>NUCLEOTIDE SEQUENCE [LARGE SCALE GENOMIC DNA]</scope>
    <source>
        <strain evidence="5 6">DSM 20694</strain>
    </source>
</reference>
<keyword evidence="2 5" id="KW-0238">DNA-binding</keyword>
<gene>
    <name evidence="5" type="ORF">J2S18_003266</name>
</gene>
<protein>
    <submittedName>
        <fullName evidence="5">DNA-binding HxlR family transcriptional regulator</fullName>
    </submittedName>
</protein>
<dbReference type="Pfam" id="PF01638">
    <property type="entry name" value="HxlR"/>
    <property type="match status" value="1"/>
</dbReference>
<dbReference type="SUPFAM" id="SSF46785">
    <property type="entry name" value="Winged helix' DNA-binding domain"/>
    <property type="match status" value="1"/>
</dbReference>
<dbReference type="Gene3D" id="1.10.10.10">
    <property type="entry name" value="Winged helix-like DNA-binding domain superfamily/Winged helix DNA-binding domain"/>
    <property type="match status" value="1"/>
</dbReference>
<dbReference type="InterPro" id="IPR036390">
    <property type="entry name" value="WH_DNA-bd_sf"/>
</dbReference>
<keyword evidence="1" id="KW-0805">Transcription regulation</keyword>
<dbReference type="RefSeq" id="WP_307488366.1">
    <property type="nucleotide sequence ID" value="NZ_JAUSUF010000023.1"/>
</dbReference>
<evidence type="ECO:0000256" key="1">
    <source>
        <dbReference type="ARBA" id="ARBA00023015"/>
    </source>
</evidence>
<accession>A0ABT9UYA3</accession>
<evidence type="ECO:0000313" key="5">
    <source>
        <dbReference type="EMBL" id="MDQ0151283.1"/>
    </source>
</evidence>
<organism evidence="5 6">
    <name type="scientific">Eubacterium multiforme</name>
    <dbReference type="NCBI Taxonomy" id="83339"/>
    <lineage>
        <taxon>Bacteria</taxon>
        <taxon>Bacillati</taxon>
        <taxon>Bacillota</taxon>
        <taxon>Clostridia</taxon>
        <taxon>Eubacteriales</taxon>
        <taxon>Eubacteriaceae</taxon>
        <taxon>Eubacterium</taxon>
    </lineage>
</organism>
<dbReference type="PROSITE" id="PS51118">
    <property type="entry name" value="HTH_HXLR"/>
    <property type="match status" value="1"/>
</dbReference>
<evidence type="ECO:0000259" key="4">
    <source>
        <dbReference type="PROSITE" id="PS51118"/>
    </source>
</evidence>
<name>A0ABT9UYA3_9FIRM</name>
<proteinExistence type="predicted"/>
<feature type="domain" description="HTH hxlR-type" evidence="4">
    <location>
        <begin position="20"/>
        <end position="119"/>
    </location>
</feature>
<dbReference type="InterPro" id="IPR002577">
    <property type="entry name" value="HTH_HxlR"/>
</dbReference>
<dbReference type="Proteomes" id="UP001228504">
    <property type="component" value="Unassembled WGS sequence"/>
</dbReference>
<evidence type="ECO:0000256" key="2">
    <source>
        <dbReference type="ARBA" id="ARBA00023125"/>
    </source>
</evidence>
<keyword evidence="6" id="KW-1185">Reference proteome</keyword>
<keyword evidence="3" id="KW-0804">Transcription</keyword>
<sequence length="125" mass="14762">MSDTLRKEIKLKIQNGEFNCAKELTLSIISGKWKVVILWHLGHEGKHRFNELQKLFTKISHKMLSNQLRELEEDGIVYREVFPQVPPKVEYSLTELGKTLIPIVDLLYEWGQKRIDEVKKQMEDK</sequence>
<dbReference type="InterPro" id="IPR036388">
    <property type="entry name" value="WH-like_DNA-bd_sf"/>
</dbReference>
<comment type="caution">
    <text evidence="5">The sequence shown here is derived from an EMBL/GenBank/DDBJ whole genome shotgun (WGS) entry which is preliminary data.</text>
</comment>
<dbReference type="GO" id="GO:0003677">
    <property type="term" value="F:DNA binding"/>
    <property type="evidence" value="ECO:0007669"/>
    <property type="project" value="UniProtKB-KW"/>
</dbReference>
<evidence type="ECO:0000313" key="6">
    <source>
        <dbReference type="Proteomes" id="UP001228504"/>
    </source>
</evidence>